<dbReference type="InterPro" id="IPR025736">
    <property type="entry name" value="PucR_C-HTH_dom"/>
</dbReference>
<sequence>MELTELLHLYPQTFVTTEQLSTDEYLIFPLEKYFVNFFRDSLSQTEKHLLETLFRQGQITLNSISPINDPWRVYLTSPSTMMPETDKLVRQISFHLEFITNDFKISDWLTALSQMLADNYLTAYSLNETTGIIIENYTNQSSTLSELDGIRQTLDEDFSTKSHMFIGNFWKPIDNLKEIFQAEEQVFESEWSYFHGQTFKLQHVLFHCLYCQALPAKLVDAYYQYLLNYPEVIEIIPQLYLQQGNVSLAAKKLYLHRNTVQYRIEKFYHETSISLKQMDDLVFCYFLLAAHSNN</sequence>
<evidence type="ECO:0000313" key="3">
    <source>
        <dbReference type="Proteomes" id="UP000314960"/>
    </source>
</evidence>
<dbReference type="Proteomes" id="UP000314960">
    <property type="component" value="Chromosome"/>
</dbReference>
<dbReference type="InterPro" id="IPR042070">
    <property type="entry name" value="PucR_C-HTH_sf"/>
</dbReference>
<gene>
    <name evidence="2" type="ORF">BSQ49_10595</name>
</gene>
<reference evidence="2 3" key="1">
    <citation type="submission" date="2016-11" db="EMBL/GenBank/DDBJ databases">
        <title>Interaction between Lactobacillus species and yeast in water kefir.</title>
        <authorList>
            <person name="Behr J."/>
            <person name="Xu D."/>
            <person name="Vogel R.F."/>
        </authorList>
    </citation>
    <scope>NUCLEOTIDE SEQUENCE [LARGE SCALE GENOMIC DNA]</scope>
    <source>
        <strain evidence="2 3">TMW 1.1822</strain>
    </source>
</reference>
<dbReference type="AlphaFoldDB" id="A0A3S6QS73"/>
<dbReference type="Pfam" id="PF13556">
    <property type="entry name" value="HTH_30"/>
    <property type="match status" value="1"/>
</dbReference>
<proteinExistence type="predicted"/>
<dbReference type="RefSeq" id="WP_141055050.1">
    <property type="nucleotide sequence ID" value="NZ_CP018176.1"/>
</dbReference>
<evidence type="ECO:0000259" key="1">
    <source>
        <dbReference type="Pfam" id="PF13556"/>
    </source>
</evidence>
<dbReference type="InterPro" id="IPR051448">
    <property type="entry name" value="CdaR-like_regulators"/>
</dbReference>
<feature type="domain" description="PucR C-terminal helix-turn-helix" evidence="1">
    <location>
        <begin position="240"/>
        <end position="288"/>
    </location>
</feature>
<evidence type="ECO:0000313" key="2">
    <source>
        <dbReference type="EMBL" id="AUJ30589.1"/>
    </source>
</evidence>
<dbReference type="EMBL" id="CP018176">
    <property type="protein sequence ID" value="AUJ30589.1"/>
    <property type="molecule type" value="Genomic_DNA"/>
</dbReference>
<dbReference type="Gene3D" id="1.10.10.2840">
    <property type="entry name" value="PucR C-terminal helix-turn-helix domain"/>
    <property type="match status" value="1"/>
</dbReference>
<dbReference type="KEGG" id="lhw:BSQ49_10595"/>
<dbReference type="PANTHER" id="PTHR33744:SF15">
    <property type="entry name" value="CARBOHYDRATE DIACID REGULATOR"/>
    <property type="match status" value="1"/>
</dbReference>
<protein>
    <recommendedName>
        <fullName evidence="1">PucR C-terminal helix-turn-helix domain-containing protein</fullName>
    </recommendedName>
</protein>
<accession>A0A3S6QS73</accession>
<organism evidence="2 3">
    <name type="scientific">Liquorilactobacillus hordei</name>
    <dbReference type="NCBI Taxonomy" id="468911"/>
    <lineage>
        <taxon>Bacteria</taxon>
        <taxon>Bacillati</taxon>
        <taxon>Bacillota</taxon>
        <taxon>Bacilli</taxon>
        <taxon>Lactobacillales</taxon>
        <taxon>Lactobacillaceae</taxon>
        <taxon>Liquorilactobacillus</taxon>
    </lineage>
</organism>
<name>A0A3S6QS73_9LACO</name>
<dbReference type="PANTHER" id="PTHR33744">
    <property type="entry name" value="CARBOHYDRATE DIACID REGULATOR"/>
    <property type="match status" value="1"/>
</dbReference>
<dbReference type="InterPro" id="IPR009057">
    <property type="entry name" value="Homeodomain-like_sf"/>
</dbReference>
<dbReference type="SUPFAM" id="SSF46689">
    <property type="entry name" value="Homeodomain-like"/>
    <property type="match status" value="1"/>
</dbReference>